<dbReference type="PRINTS" id="PR00344">
    <property type="entry name" value="BCTRLSENSOR"/>
</dbReference>
<organism evidence="5 6">
    <name type="scientific">Corallococcus caeni</name>
    <dbReference type="NCBI Taxonomy" id="3082388"/>
    <lineage>
        <taxon>Bacteria</taxon>
        <taxon>Pseudomonadati</taxon>
        <taxon>Myxococcota</taxon>
        <taxon>Myxococcia</taxon>
        <taxon>Myxococcales</taxon>
        <taxon>Cystobacterineae</taxon>
        <taxon>Myxococcaceae</taxon>
        <taxon>Corallococcus</taxon>
    </lineage>
</organism>
<keyword evidence="3" id="KW-0597">Phosphoprotein</keyword>
<dbReference type="CDD" id="cd00082">
    <property type="entry name" value="HisKA"/>
    <property type="match status" value="1"/>
</dbReference>
<dbReference type="InterPro" id="IPR003661">
    <property type="entry name" value="HisK_dim/P_dom"/>
</dbReference>
<evidence type="ECO:0000256" key="2">
    <source>
        <dbReference type="ARBA" id="ARBA00012438"/>
    </source>
</evidence>
<dbReference type="SUPFAM" id="SSF47384">
    <property type="entry name" value="Homodimeric domain of signal transducing histidine kinase"/>
    <property type="match status" value="1"/>
</dbReference>
<name>A0ABQ6QNR6_9BACT</name>
<evidence type="ECO:0000313" key="5">
    <source>
        <dbReference type="EMBL" id="GMU05294.1"/>
    </source>
</evidence>
<dbReference type="Pfam" id="PF14417">
    <property type="entry name" value="MEDS"/>
    <property type="match status" value="1"/>
</dbReference>
<comment type="catalytic activity">
    <reaction evidence="1">
        <text>ATP + protein L-histidine = ADP + protein N-phospho-L-histidine.</text>
        <dbReference type="EC" id="2.7.13.3"/>
    </reaction>
</comment>
<dbReference type="Pfam" id="PF00512">
    <property type="entry name" value="HisKA"/>
    <property type="match status" value="1"/>
</dbReference>
<dbReference type="EC" id="2.7.13.3" evidence="2"/>
<dbReference type="EMBL" id="BTTX01000002">
    <property type="protein sequence ID" value="GMU05294.1"/>
    <property type="molecule type" value="Genomic_DNA"/>
</dbReference>
<dbReference type="InterPro" id="IPR025847">
    <property type="entry name" value="MEDS_domain"/>
</dbReference>
<evidence type="ECO:0000259" key="4">
    <source>
        <dbReference type="PROSITE" id="PS50109"/>
    </source>
</evidence>
<keyword evidence="6" id="KW-1185">Reference proteome</keyword>
<dbReference type="Proteomes" id="UP001342631">
    <property type="component" value="Unassembled WGS sequence"/>
</dbReference>
<sequence>MPIPPPVLCCFMRSAQGSPAPRLSPPAKGDHHVQFYEAPAFLFDVVARFLVTGFQVGEPAVVIATEANLSGIKAQLNAMGFEVEPALEDGRLVLLDARDTLARFMVGGLPDWSRFQQVIGAVLDRSHRAAGGRKVRAYGEMVDLLLRDQNPQAALLLEEQWNELGRSYSFSVLCAYALGGFQTQEDARTFHQVCAAHSHVSPTESYSQVPDDELRLREIAALQQRSRMLEAEMEHRKRVEKELLTAVRLRDDFLSIAGHELRTPLTTLQLQLHSLVHLVQQTGDPHMWERLSRARKQAQRLGTLAEQLLEAVRIGAGRLTLQVGACDLSALVQEVVDRSAEAAAQSRCQLRVLVDPSVRGQWDGARLEQVVTNLVSNALKYGADGAVEVMVKASRDRATLVVRDTGIGIPLDAQARIFDRFERAVSTNHYGGLGLGLWIARQVVEAHGGVIRVESEPGRGATFTVELPYGA</sequence>
<dbReference type="InterPro" id="IPR036890">
    <property type="entry name" value="HATPase_C_sf"/>
</dbReference>
<reference evidence="5 6" key="1">
    <citation type="journal article" date="2024" name="Arch. Microbiol.">
        <title>Corallococcus caeni sp. nov., a novel myxobacterium isolated from activated sludge.</title>
        <authorList>
            <person name="Tomita S."/>
            <person name="Nakai R."/>
            <person name="Kuroda K."/>
            <person name="Kurashita H."/>
            <person name="Hatamoto M."/>
            <person name="Yamaguchi T."/>
            <person name="Narihiro T."/>
        </authorList>
    </citation>
    <scope>NUCLEOTIDE SEQUENCE [LARGE SCALE GENOMIC DNA]</scope>
    <source>
        <strain evidence="5 6">NO1</strain>
    </source>
</reference>
<comment type="caution">
    <text evidence="5">The sequence shown here is derived from an EMBL/GenBank/DDBJ whole genome shotgun (WGS) entry which is preliminary data.</text>
</comment>
<protein>
    <recommendedName>
        <fullName evidence="2">histidine kinase</fullName>
        <ecNumber evidence="2">2.7.13.3</ecNumber>
    </recommendedName>
</protein>
<dbReference type="InterPro" id="IPR036097">
    <property type="entry name" value="HisK_dim/P_sf"/>
</dbReference>
<dbReference type="InterPro" id="IPR004358">
    <property type="entry name" value="Sig_transdc_His_kin-like_C"/>
</dbReference>
<dbReference type="SMART" id="SM00388">
    <property type="entry name" value="HisKA"/>
    <property type="match status" value="1"/>
</dbReference>
<dbReference type="PANTHER" id="PTHR43547">
    <property type="entry name" value="TWO-COMPONENT HISTIDINE KINASE"/>
    <property type="match status" value="1"/>
</dbReference>
<dbReference type="Gene3D" id="3.30.565.10">
    <property type="entry name" value="Histidine kinase-like ATPase, C-terminal domain"/>
    <property type="match status" value="1"/>
</dbReference>
<dbReference type="SUPFAM" id="SSF55874">
    <property type="entry name" value="ATPase domain of HSP90 chaperone/DNA topoisomerase II/histidine kinase"/>
    <property type="match status" value="1"/>
</dbReference>
<dbReference type="Pfam" id="PF02518">
    <property type="entry name" value="HATPase_c"/>
    <property type="match status" value="1"/>
</dbReference>
<evidence type="ECO:0000256" key="3">
    <source>
        <dbReference type="ARBA" id="ARBA00022553"/>
    </source>
</evidence>
<evidence type="ECO:0000256" key="1">
    <source>
        <dbReference type="ARBA" id="ARBA00000085"/>
    </source>
</evidence>
<dbReference type="InterPro" id="IPR005467">
    <property type="entry name" value="His_kinase_dom"/>
</dbReference>
<dbReference type="PROSITE" id="PS50109">
    <property type="entry name" value="HIS_KIN"/>
    <property type="match status" value="1"/>
</dbReference>
<feature type="domain" description="Histidine kinase" evidence="4">
    <location>
        <begin position="256"/>
        <end position="471"/>
    </location>
</feature>
<accession>A0ABQ6QNR6</accession>
<dbReference type="PANTHER" id="PTHR43547:SF2">
    <property type="entry name" value="HYBRID SIGNAL TRANSDUCTION HISTIDINE KINASE C"/>
    <property type="match status" value="1"/>
</dbReference>
<evidence type="ECO:0000313" key="6">
    <source>
        <dbReference type="Proteomes" id="UP001342631"/>
    </source>
</evidence>
<gene>
    <name evidence="5" type="ORF">ASNO1_15470</name>
</gene>
<dbReference type="CDD" id="cd00075">
    <property type="entry name" value="HATPase"/>
    <property type="match status" value="1"/>
</dbReference>
<dbReference type="InterPro" id="IPR003594">
    <property type="entry name" value="HATPase_dom"/>
</dbReference>
<dbReference type="SMART" id="SM00387">
    <property type="entry name" value="HATPase_c"/>
    <property type="match status" value="1"/>
</dbReference>
<proteinExistence type="predicted"/>
<dbReference type="Gene3D" id="1.10.287.130">
    <property type="match status" value="1"/>
</dbReference>